<comment type="caution">
    <text evidence="1">The sequence shown here is derived from an EMBL/GenBank/DDBJ whole genome shotgun (WGS) entry which is preliminary data.</text>
</comment>
<accession>A0A3M2YU56</accession>
<dbReference type="EMBL" id="RBNL01002136">
    <property type="protein sequence ID" value="RML79606.1"/>
    <property type="molecule type" value="Genomic_DNA"/>
</dbReference>
<dbReference type="Gene3D" id="2.60.40.420">
    <property type="entry name" value="Cupredoxins - blue copper proteins"/>
    <property type="match status" value="1"/>
</dbReference>
<evidence type="ECO:0000313" key="2">
    <source>
        <dbReference type="Proteomes" id="UP000282378"/>
    </source>
</evidence>
<dbReference type="InterPro" id="IPR008972">
    <property type="entry name" value="Cupredoxin"/>
</dbReference>
<dbReference type="AlphaFoldDB" id="A0A3M2YU56"/>
<protein>
    <submittedName>
        <fullName evidence="1">Copper resistance protein A</fullName>
    </submittedName>
</protein>
<gene>
    <name evidence="1" type="ORF">APX70_01653</name>
</gene>
<sequence length="109" mass="12618">MIDAKEPEPFTYEREHVVMLTDWTDEDPARVMKKLKKQSDYYNNNKRTVGDFINDVGEKGWSATTAERWMWAQMKMNPTDLADVSGATYTYLMNGQAPNMNWTGLFKPG</sequence>
<feature type="non-terminal residue" evidence="1">
    <location>
        <position position="109"/>
    </location>
</feature>
<name>A0A3M2YU56_PSEYM</name>
<dbReference type="SUPFAM" id="SSF49503">
    <property type="entry name" value="Cupredoxins"/>
    <property type="match status" value="1"/>
</dbReference>
<dbReference type="Proteomes" id="UP000282378">
    <property type="component" value="Unassembled WGS sequence"/>
</dbReference>
<reference evidence="1 2" key="1">
    <citation type="submission" date="2018-08" db="EMBL/GenBank/DDBJ databases">
        <title>Recombination of ecologically and evolutionarily significant loci maintains genetic cohesion in the Pseudomonas syringae species complex.</title>
        <authorList>
            <person name="Dillon M."/>
            <person name="Thakur S."/>
            <person name="Almeida R.N.D."/>
            <person name="Weir B.S."/>
            <person name="Guttman D.S."/>
        </authorList>
    </citation>
    <scope>NUCLEOTIDE SEQUENCE [LARGE SCALE GENOMIC DNA]</scope>
    <source>
        <strain evidence="1 2">88_10</strain>
    </source>
</reference>
<organism evidence="1 2">
    <name type="scientific">Pseudomonas syringae pv. maculicola</name>
    <dbReference type="NCBI Taxonomy" id="59511"/>
    <lineage>
        <taxon>Bacteria</taxon>
        <taxon>Pseudomonadati</taxon>
        <taxon>Pseudomonadota</taxon>
        <taxon>Gammaproteobacteria</taxon>
        <taxon>Pseudomonadales</taxon>
        <taxon>Pseudomonadaceae</taxon>
        <taxon>Pseudomonas</taxon>
    </lineage>
</organism>
<proteinExistence type="predicted"/>
<evidence type="ECO:0000313" key="1">
    <source>
        <dbReference type="EMBL" id="RML79606.1"/>
    </source>
</evidence>